<gene>
    <name evidence="6" type="ORF">D2T30_19710</name>
</gene>
<dbReference type="PANTHER" id="PTHR30024">
    <property type="entry name" value="ALIPHATIC SULFONATES-BINDING PROTEIN-RELATED"/>
    <property type="match status" value="1"/>
</dbReference>
<evidence type="ECO:0000256" key="3">
    <source>
        <dbReference type="ARBA" id="ARBA00022729"/>
    </source>
</evidence>
<accession>A0A443J9I9</accession>
<evidence type="ECO:0000259" key="5">
    <source>
        <dbReference type="Pfam" id="PF09084"/>
    </source>
</evidence>
<evidence type="ECO:0000313" key="6">
    <source>
        <dbReference type="EMBL" id="RWR17154.1"/>
    </source>
</evidence>
<organism evidence="6 7">
    <name type="scientific">Paenirhodobacter populi</name>
    <dbReference type="NCBI Taxonomy" id="2306993"/>
    <lineage>
        <taxon>Bacteria</taxon>
        <taxon>Pseudomonadati</taxon>
        <taxon>Pseudomonadota</taxon>
        <taxon>Alphaproteobacteria</taxon>
        <taxon>Rhodobacterales</taxon>
        <taxon>Rhodobacter group</taxon>
        <taxon>Paenirhodobacter</taxon>
    </lineage>
</organism>
<keyword evidence="3 4" id="KW-0732">Signal</keyword>
<sequence length="336" mass="36038">MILLRRILFALLAAVSAAEVGAQPFRIIVTEADTPLVPNSVLSLAVQEGYFRRAGVEVELIRVQQTPMAVAALQSGQGEMANISLESLLMLHREGAKDIVAVHSSDKALPYVIVACKGITLADLPGRRFGIGRPNSLDHMLSSAVLASKGVDVGALDMVPLGQPEVRAQALLAGRIDATTLSIGTYLSLPDHDRAEVLIDVPDYFAAAPVVSKVDVVRAETLRDRSDDLDRVLTALTLAARAFAETPEAWIAAMRRARPDVSPDTLAQLSRLYAASWTVNGGFQRRELAFAEDWFNVGIKRGSVNLVHIGQWADFGPMDRVLAGIGIADGADAVSR</sequence>
<evidence type="ECO:0000256" key="4">
    <source>
        <dbReference type="SAM" id="SignalP"/>
    </source>
</evidence>
<name>A0A443J9I9_9RHOB</name>
<feature type="domain" description="SsuA/THI5-like" evidence="5">
    <location>
        <begin position="44"/>
        <end position="248"/>
    </location>
</feature>
<feature type="signal peptide" evidence="4">
    <location>
        <begin position="1"/>
        <end position="22"/>
    </location>
</feature>
<protein>
    <submittedName>
        <fullName evidence="6">ABC transporter substrate-binding protein</fullName>
    </submittedName>
</protein>
<proteinExistence type="inferred from homology"/>
<dbReference type="Gene3D" id="3.40.190.10">
    <property type="entry name" value="Periplasmic binding protein-like II"/>
    <property type="match status" value="2"/>
</dbReference>
<dbReference type="AlphaFoldDB" id="A0A443J9I9"/>
<dbReference type="Pfam" id="PF09084">
    <property type="entry name" value="NMT1"/>
    <property type="match status" value="1"/>
</dbReference>
<dbReference type="PANTHER" id="PTHR30024:SF47">
    <property type="entry name" value="TAURINE-BINDING PERIPLASMIC PROTEIN"/>
    <property type="match status" value="1"/>
</dbReference>
<reference evidence="6 7" key="1">
    <citation type="submission" date="2019-01" db="EMBL/GenBank/DDBJ databases">
        <title>Sinorhodobacter populi sp. nov. isolated from the symptomatic bark tissue of Populus euramericana canker.</title>
        <authorList>
            <person name="Xu G."/>
        </authorList>
    </citation>
    <scope>NUCLEOTIDE SEQUENCE [LARGE SCALE GENOMIC DNA]</scope>
    <source>
        <strain evidence="6 7">SK2B-1</strain>
    </source>
</reference>
<evidence type="ECO:0000313" key="7">
    <source>
        <dbReference type="Proteomes" id="UP000284476"/>
    </source>
</evidence>
<dbReference type="Proteomes" id="UP000284476">
    <property type="component" value="Unassembled WGS sequence"/>
</dbReference>
<comment type="subcellular location">
    <subcellularLocation>
        <location evidence="1">Periplasm</location>
    </subcellularLocation>
</comment>
<evidence type="ECO:0000256" key="2">
    <source>
        <dbReference type="ARBA" id="ARBA00010742"/>
    </source>
</evidence>
<dbReference type="SUPFAM" id="SSF53850">
    <property type="entry name" value="Periplasmic binding protein-like II"/>
    <property type="match status" value="1"/>
</dbReference>
<dbReference type="RefSeq" id="WP_128186093.1">
    <property type="nucleotide sequence ID" value="NZ_JBHRSO010000004.1"/>
</dbReference>
<feature type="chain" id="PRO_5019409086" evidence="4">
    <location>
        <begin position="23"/>
        <end position="336"/>
    </location>
</feature>
<comment type="similarity">
    <text evidence="2">Belongs to the bacterial solute-binding protein SsuA/TauA family.</text>
</comment>
<comment type="caution">
    <text evidence="6">The sequence shown here is derived from an EMBL/GenBank/DDBJ whole genome shotgun (WGS) entry which is preliminary data.</text>
</comment>
<evidence type="ECO:0000256" key="1">
    <source>
        <dbReference type="ARBA" id="ARBA00004418"/>
    </source>
</evidence>
<dbReference type="GO" id="GO:0042597">
    <property type="term" value="C:periplasmic space"/>
    <property type="evidence" value="ECO:0007669"/>
    <property type="project" value="UniProtKB-SubCell"/>
</dbReference>
<dbReference type="InterPro" id="IPR015168">
    <property type="entry name" value="SsuA/THI5"/>
</dbReference>
<reference evidence="6 7" key="2">
    <citation type="submission" date="2019-01" db="EMBL/GenBank/DDBJ databases">
        <authorList>
            <person name="Li Y."/>
        </authorList>
    </citation>
    <scope>NUCLEOTIDE SEQUENCE [LARGE SCALE GENOMIC DNA]</scope>
    <source>
        <strain evidence="6 7">SK2B-1</strain>
    </source>
</reference>
<dbReference type="EMBL" id="SAUZ01000031">
    <property type="protein sequence ID" value="RWR17154.1"/>
    <property type="molecule type" value="Genomic_DNA"/>
</dbReference>